<organism evidence="1 2">
    <name type="scientific">Aquibacillus salsiterrae</name>
    <dbReference type="NCBI Taxonomy" id="2950439"/>
    <lineage>
        <taxon>Bacteria</taxon>
        <taxon>Bacillati</taxon>
        <taxon>Bacillota</taxon>
        <taxon>Bacilli</taxon>
        <taxon>Bacillales</taxon>
        <taxon>Bacillaceae</taxon>
        <taxon>Aquibacillus</taxon>
    </lineage>
</organism>
<accession>A0A9X3WCV7</accession>
<dbReference type="PANTHER" id="PTHR39179:SF3">
    <property type="entry name" value="COTS-RELATED PROTEIN"/>
    <property type="match status" value="1"/>
</dbReference>
<dbReference type="Proteomes" id="UP001145069">
    <property type="component" value="Unassembled WGS sequence"/>
</dbReference>
<protein>
    <submittedName>
        <fullName evidence="1">Phosphotransferase</fullName>
    </submittedName>
</protein>
<dbReference type="GO" id="GO:0042601">
    <property type="term" value="C:endospore-forming forespore"/>
    <property type="evidence" value="ECO:0007669"/>
    <property type="project" value="TreeGrafter"/>
</dbReference>
<dbReference type="InterPro" id="IPR047175">
    <property type="entry name" value="CotS-like"/>
</dbReference>
<reference evidence="1" key="1">
    <citation type="submission" date="2022-06" db="EMBL/GenBank/DDBJ databases">
        <title>Aquibacillus sp. a new bacterium isolated from soil saline samples.</title>
        <authorList>
            <person name="Galisteo C."/>
            <person name="De La Haba R."/>
            <person name="Sanchez-Porro C."/>
            <person name="Ventosa A."/>
        </authorList>
    </citation>
    <scope>NUCLEOTIDE SEQUENCE</scope>
    <source>
        <strain evidence="1">3ASR75-54</strain>
    </source>
</reference>
<dbReference type="Gene3D" id="3.30.200.20">
    <property type="entry name" value="Phosphorylase Kinase, domain 1"/>
    <property type="match status" value="1"/>
</dbReference>
<keyword evidence="2" id="KW-1185">Reference proteome</keyword>
<dbReference type="AlphaFoldDB" id="A0A9X3WCV7"/>
<dbReference type="Gene3D" id="3.90.1200.10">
    <property type="match status" value="1"/>
</dbReference>
<dbReference type="InterPro" id="IPR011009">
    <property type="entry name" value="Kinase-like_dom_sf"/>
</dbReference>
<evidence type="ECO:0000313" key="2">
    <source>
        <dbReference type="Proteomes" id="UP001145069"/>
    </source>
</evidence>
<proteinExistence type="predicted"/>
<dbReference type="PANTHER" id="PTHR39179">
    <property type="entry name" value="SPORE COAT PROTEIN I"/>
    <property type="match status" value="1"/>
</dbReference>
<dbReference type="EMBL" id="JAMQKC010000001">
    <property type="protein sequence ID" value="MDC3415680.1"/>
    <property type="molecule type" value="Genomic_DNA"/>
</dbReference>
<evidence type="ECO:0000313" key="1">
    <source>
        <dbReference type="EMBL" id="MDC3415680.1"/>
    </source>
</evidence>
<name>A0A9X3WCV7_9BACI</name>
<dbReference type="RefSeq" id="WP_272444639.1">
    <property type="nucleotide sequence ID" value="NZ_JAMQKC010000001.1"/>
</dbReference>
<comment type="caution">
    <text evidence="1">The sequence shown here is derived from an EMBL/GenBank/DDBJ whole genome shotgun (WGS) entry which is preliminary data.</text>
</comment>
<gene>
    <name evidence="1" type="ORF">NC799_01985</name>
</gene>
<sequence>MTDINSILLAYQVNPLEIIQISKRTYKIQCRNYCYALKRSKLTKESIHQWKNVFEVANKHGLTSILPIYLTKSGNLFYEDNEEFYYLCPWIETKELDEPEHELESFYLAIGEVHQKTKTKITIDTDRVEHVVNQEKKRIQVCQRKLLRYVETFERRRYMTPFELRVCMQYRDMERVFAVLNNWFDYYLLDIQEEGYVYRSLCHGNLRPSHQLYESSRSYIINWEHSFYGSPMTDLYSYYFHELKYHDAYLDDMIQALAVYEKTNPLLKNERCFLAIQLLNPEMYLSVLEKYYKKEYQVAQPLQIKQLEYAYRRVIHGLQFQDHLYQRREEIKEKELAKENQDAND</sequence>
<dbReference type="SUPFAM" id="SSF56112">
    <property type="entry name" value="Protein kinase-like (PK-like)"/>
    <property type="match status" value="1"/>
</dbReference>